<dbReference type="Proteomes" id="UP000647836">
    <property type="component" value="Unassembled WGS sequence"/>
</dbReference>
<dbReference type="InterPro" id="IPR029044">
    <property type="entry name" value="Nucleotide-diphossugar_trans"/>
</dbReference>
<dbReference type="Pfam" id="PF06306">
    <property type="entry name" value="CgtA"/>
    <property type="match status" value="1"/>
</dbReference>
<dbReference type="SUPFAM" id="SSF53448">
    <property type="entry name" value="Nucleotide-diphospho-sugar transferases"/>
    <property type="match status" value="2"/>
</dbReference>
<feature type="repeat" description="TPR" evidence="1">
    <location>
        <begin position="394"/>
        <end position="427"/>
    </location>
</feature>
<dbReference type="RefSeq" id="WP_194044446.1">
    <property type="nucleotide sequence ID" value="NZ_JADEXF010000401.1"/>
</dbReference>
<gene>
    <name evidence="3" type="ORF">IQ229_13495</name>
</gene>
<dbReference type="Pfam" id="PF00515">
    <property type="entry name" value="TPR_1"/>
    <property type="match status" value="1"/>
</dbReference>
<dbReference type="Pfam" id="PF00535">
    <property type="entry name" value="Glycos_transf_2"/>
    <property type="match status" value="1"/>
</dbReference>
<dbReference type="Gene3D" id="1.25.40.10">
    <property type="entry name" value="Tetratricopeptide repeat domain"/>
    <property type="match status" value="3"/>
</dbReference>
<sequence length="851" mass="96821">MSISQIEHPTINTSSFEPQNRKDGISGLMRVRNEEEFLAATIESWIDYVDELVIVYHQCTDKTPQIIEAFAQKYPQKIRAFHYLPHVYSFCTKEQVELDVNNIHSFVFYSNFGLSQTRYKICVYIDGDCVGIPEHLKTIYNYLKQNHLQNTALFFSGVNLYQLADDPNYYTNLNCPASGDGDVAYWTVSPRNIFDKNAKIPFCEAIQFEGLTPYYIGFIFWHTHWLKKNAFSRNEGRELDGELLEKLNDIEIRNRNRELVLLSQKFKQENKKFQNVSCQKFFLYFDFASLPNVIALESKLVAIHNNLGYTLEQQGKFDEAVTCYQKALELQPNCAEAEVNLGNALNAQGKLSKDQQAHYADLNHKLGLSRTIAGNFKEAINYYRQAIALDPNLLEAYYSLGNTLQEVGQWEDAIASYDQALKLNPLNWEIYIRLSQVYQAQNKRAEAISVYRQALTLFNPHYAKVVSAYQNAAITPEMLVTPPIPQGEVTVGDYQFPAIPPVTDPEKPRPFWTVVIPVYNRTDYLLECLASVLVQWTGAEQMEILVMDNASTTPLFDLVNSIGGGIIRYYRNQENIGVLPNQNAGISLSRGQWIHILHDDDSVLPGFYDRLQQSLQGCPDSVGAAFANFEYFNEKGTVTEKGEVISCFGNQKGICGNFWQQIGVTCPLQMPAVVIRRLTHEQIGGYYPKLVCTPEWEIYKRITASSNWWYEPESLARYRIHSHRQTGDDLSSGILATSIRQCIEISESYLPAEYRADITSQARSYNFNYCLTRAAIPLNSGNVIGALRMLQEILKLDSSPQALAKLFVWLTQDEAAPLREEIIAKFLPVPVDNTQGNIPTELKSLQIAIAL</sequence>
<dbReference type="InterPro" id="IPR037919">
    <property type="entry name" value="OGT"/>
</dbReference>
<dbReference type="PANTHER" id="PTHR44366">
    <property type="entry name" value="UDP-N-ACETYLGLUCOSAMINE--PEPTIDE N-ACETYLGLUCOSAMINYLTRANSFERASE 110 KDA SUBUNIT"/>
    <property type="match status" value="1"/>
</dbReference>
<dbReference type="InterPro" id="IPR001173">
    <property type="entry name" value="Glyco_trans_2-like"/>
</dbReference>
<dbReference type="Gene3D" id="3.90.550.10">
    <property type="entry name" value="Spore Coat Polysaccharide Biosynthesis Protein SpsA, Chain A"/>
    <property type="match status" value="2"/>
</dbReference>
<reference evidence="3 4" key="1">
    <citation type="submission" date="2020-10" db="EMBL/GenBank/DDBJ databases">
        <authorList>
            <person name="Castelo-Branco R."/>
            <person name="Eusebio N."/>
            <person name="Adriana R."/>
            <person name="Vieira A."/>
            <person name="Brugerolle De Fraissinette N."/>
            <person name="Rezende De Castro R."/>
            <person name="Schneider M.P."/>
            <person name="Vasconcelos V."/>
            <person name="Leao P.N."/>
        </authorList>
    </citation>
    <scope>NUCLEOTIDE SEQUENCE [LARGE SCALE GENOMIC DNA]</scope>
    <source>
        <strain evidence="3 4">LEGE 07299</strain>
    </source>
</reference>
<dbReference type="SUPFAM" id="SSF48452">
    <property type="entry name" value="TPR-like"/>
    <property type="match status" value="1"/>
</dbReference>
<feature type="repeat" description="TPR" evidence="1">
    <location>
        <begin position="428"/>
        <end position="461"/>
    </location>
</feature>
<organism evidence="3 4">
    <name type="scientific">Nostoc cf. edaphicum LEGE 07299</name>
    <dbReference type="NCBI Taxonomy" id="2777974"/>
    <lineage>
        <taxon>Bacteria</taxon>
        <taxon>Bacillati</taxon>
        <taxon>Cyanobacteriota</taxon>
        <taxon>Cyanophyceae</taxon>
        <taxon>Nostocales</taxon>
        <taxon>Nostocaceae</taxon>
        <taxon>Nostoc</taxon>
    </lineage>
</organism>
<name>A0ABR9U219_9NOSO</name>
<proteinExistence type="predicted"/>
<dbReference type="Pfam" id="PF13414">
    <property type="entry name" value="TPR_11"/>
    <property type="match status" value="1"/>
</dbReference>
<evidence type="ECO:0000259" key="2">
    <source>
        <dbReference type="Pfam" id="PF00535"/>
    </source>
</evidence>
<dbReference type="Pfam" id="PF13181">
    <property type="entry name" value="TPR_8"/>
    <property type="match status" value="1"/>
</dbReference>
<feature type="domain" description="Glycosyltransferase 2-like" evidence="2">
    <location>
        <begin position="513"/>
        <end position="629"/>
    </location>
</feature>
<dbReference type="PROSITE" id="PS50005">
    <property type="entry name" value="TPR"/>
    <property type="match status" value="4"/>
</dbReference>
<protein>
    <submittedName>
        <fullName evidence="3">Tetratricopeptide repeat protein</fullName>
    </submittedName>
</protein>
<keyword evidence="1" id="KW-0802">TPR repeat</keyword>
<feature type="repeat" description="TPR" evidence="1">
    <location>
        <begin position="360"/>
        <end position="393"/>
    </location>
</feature>
<dbReference type="EMBL" id="JADEXF010000401">
    <property type="protein sequence ID" value="MBE9105915.1"/>
    <property type="molecule type" value="Genomic_DNA"/>
</dbReference>
<feature type="repeat" description="TPR" evidence="1">
    <location>
        <begin position="301"/>
        <end position="334"/>
    </location>
</feature>
<evidence type="ECO:0000256" key="1">
    <source>
        <dbReference type="PROSITE-ProRule" id="PRU00339"/>
    </source>
</evidence>
<keyword evidence="4" id="KW-1185">Reference proteome</keyword>
<dbReference type="InterPro" id="IPR011990">
    <property type="entry name" value="TPR-like_helical_dom_sf"/>
</dbReference>
<dbReference type="PROSITE" id="PS50293">
    <property type="entry name" value="TPR_REGION"/>
    <property type="match status" value="3"/>
</dbReference>
<evidence type="ECO:0000313" key="3">
    <source>
        <dbReference type="EMBL" id="MBE9105915.1"/>
    </source>
</evidence>
<dbReference type="InterPro" id="IPR019734">
    <property type="entry name" value="TPR_rpt"/>
</dbReference>
<evidence type="ECO:0000313" key="4">
    <source>
        <dbReference type="Proteomes" id="UP000647836"/>
    </source>
</evidence>
<dbReference type="PANTHER" id="PTHR44366:SF1">
    <property type="entry name" value="UDP-N-ACETYLGLUCOSAMINE--PEPTIDE N-ACETYLGLUCOSAMINYLTRANSFERASE 110 KDA SUBUNIT"/>
    <property type="match status" value="1"/>
</dbReference>
<dbReference type="CDD" id="cd00761">
    <property type="entry name" value="Glyco_tranf_GTA_type"/>
    <property type="match status" value="2"/>
</dbReference>
<dbReference type="SMART" id="SM00028">
    <property type="entry name" value="TPR"/>
    <property type="match status" value="5"/>
</dbReference>
<accession>A0ABR9U219</accession>
<comment type="caution">
    <text evidence="3">The sequence shown here is derived from an EMBL/GenBank/DDBJ whole genome shotgun (WGS) entry which is preliminary data.</text>
</comment>
<dbReference type="InterPro" id="IPR010446">
    <property type="entry name" value="GalNAc_Trfase_b"/>
</dbReference>